<reference evidence="1 2" key="1">
    <citation type="submission" date="2019-07" db="EMBL/GenBank/DDBJ databases">
        <title>Tepidimonas taiwanensis I1-1 draft genome.</title>
        <authorList>
            <person name="Da Costa M.S."/>
            <person name="Froufe H.J.C."/>
            <person name="Egas C."/>
            <person name="Albuquerque L."/>
        </authorList>
    </citation>
    <scope>NUCLEOTIDE SEQUENCE [LARGE SCALE GENOMIC DNA]</scope>
    <source>
        <strain evidence="1 2">I1-1</strain>
    </source>
</reference>
<evidence type="ECO:0000313" key="1">
    <source>
        <dbReference type="EMBL" id="TSE33216.1"/>
    </source>
</evidence>
<keyword evidence="2" id="KW-1185">Reference proteome</keyword>
<protein>
    <recommendedName>
        <fullName evidence="3">Serine protease</fullName>
    </recommendedName>
</protein>
<evidence type="ECO:0000313" key="2">
    <source>
        <dbReference type="Proteomes" id="UP000317763"/>
    </source>
</evidence>
<organism evidence="1 2">
    <name type="scientific">Tepidimonas taiwanensis</name>
    <dbReference type="NCBI Taxonomy" id="307486"/>
    <lineage>
        <taxon>Bacteria</taxon>
        <taxon>Pseudomonadati</taxon>
        <taxon>Pseudomonadota</taxon>
        <taxon>Betaproteobacteria</taxon>
        <taxon>Burkholderiales</taxon>
        <taxon>Tepidimonas</taxon>
    </lineage>
</organism>
<dbReference type="STRING" id="307486.GCA_000807215_00709"/>
<accession>A0A554XBQ1</accession>
<gene>
    <name evidence="1" type="ORF">Ttaiw_00763</name>
</gene>
<proteinExistence type="predicted"/>
<dbReference type="Proteomes" id="UP000317763">
    <property type="component" value="Unassembled WGS sequence"/>
</dbReference>
<name>A0A554XBQ1_9BURK</name>
<sequence>MQPKTIAEQLFFSTVRIDTVTADGAQGAGTGFFFGHKFGGDKQALFVVTNCHIPDDHMAVFGTDAGVTCTTVSWPAWA</sequence>
<dbReference type="AlphaFoldDB" id="A0A554XBQ1"/>
<evidence type="ECO:0008006" key="3">
    <source>
        <dbReference type="Google" id="ProtNLM"/>
    </source>
</evidence>
<dbReference type="EMBL" id="VJOM01000005">
    <property type="protein sequence ID" value="TSE33216.1"/>
    <property type="molecule type" value="Genomic_DNA"/>
</dbReference>
<comment type="caution">
    <text evidence="1">The sequence shown here is derived from an EMBL/GenBank/DDBJ whole genome shotgun (WGS) entry which is preliminary data.</text>
</comment>